<evidence type="ECO:0000313" key="4">
    <source>
        <dbReference type="Proteomes" id="UP000242450"/>
    </source>
</evidence>
<reference evidence="3 4" key="1">
    <citation type="journal article" date="2018" name="Mol. Genet. Genomics">
        <title>The red deer Cervus elaphus genome CerEla1.0: sequencing, annotating, genes, and chromosomes.</title>
        <authorList>
            <person name="Bana N.A."/>
            <person name="Nyiri A."/>
            <person name="Nagy J."/>
            <person name="Frank K."/>
            <person name="Nagy T."/>
            <person name="Steger V."/>
            <person name="Schiller M."/>
            <person name="Lakatos P."/>
            <person name="Sugar L."/>
            <person name="Horn P."/>
            <person name="Barta E."/>
            <person name="Orosz L."/>
        </authorList>
    </citation>
    <scope>NUCLEOTIDE SEQUENCE [LARGE SCALE GENOMIC DNA]</scope>
    <source>
        <strain evidence="3">Hungarian</strain>
    </source>
</reference>
<dbReference type="InterPro" id="IPR024835">
    <property type="entry name" value="SYCP2-like"/>
</dbReference>
<dbReference type="PANTHER" id="PTHR15607">
    <property type="entry name" value="SYNAPTONEMAL COMPLEX PROTEIN-RELATED"/>
    <property type="match status" value="1"/>
</dbReference>
<dbReference type="OrthoDB" id="10256849at2759"/>
<organism evidence="3 4">
    <name type="scientific">Cervus elaphus hippelaphus</name>
    <name type="common">European red deer</name>
    <dbReference type="NCBI Taxonomy" id="46360"/>
    <lineage>
        <taxon>Eukaryota</taxon>
        <taxon>Metazoa</taxon>
        <taxon>Chordata</taxon>
        <taxon>Craniata</taxon>
        <taxon>Vertebrata</taxon>
        <taxon>Euteleostomi</taxon>
        <taxon>Mammalia</taxon>
        <taxon>Eutheria</taxon>
        <taxon>Laurasiatheria</taxon>
        <taxon>Artiodactyla</taxon>
        <taxon>Ruminantia</taxon>
        <taxon>Pecora</taxon>
        <taxon>Cervidae</taxon>
        <taxon>Cervinae</taxon>
        <taxon>Cervus</taxon>
    </lineage>
</organism>
<evidence type="ECO:0000313" key="3">
    <source>
        <dbReference type="EMBL" id="OWK13502.1"/>
    </source>
</evidence>
<dbReference type="PANTHER" id="PTHR15607:SF14">
    <property type="entry name" value="SYNAPTONEMAL COMPLEX PROTEIN 2-LIKE"/>
    <property type="match status" value="1"/>
</dbReference>
<feature type="region of interest" description="Disordered" evidence="1">
    <location>
        <begin position="143"/>
        <end position="162"/>
    </location>
</feature>
<name>A0A212D5L8_CEREH</name>
<dbReference type="Pfam" id="PF18581">
    <property type="entry name" value="SYCP2_ARLD"/>
    <property type="match status" value="1"/>
</dbReference>
<dbReference type="GO" id="GO:0000800">
    <property type="term" value="C:lateral element"/>
    <property type="evidence" value="ECO:0007669"/>
    <property type="project" value="TreeGrafter"/>
</dbReference>
<dbReference type="EMBL" id="MKHE01000007">
    <property type="protein sequence ID" value="OWK13502.1"/>
    <property type="molecule type" value="Genomic_DNA"/>
</dbReference>
<evidence type="ECO:0000259" key="2">
    <source>
        <dbReference type="Pfam" id="PF18581"/>
    </source>
</evidence>
<comment type="caution">
    <text evidence="3">The sequence shown here is derived from an EMBL/GenBank/DDBJ whole genome shotgun (WGS) entry which is preliminary data.</text>
</comment>
<gene>
    <name evidence="3" type="ORF">Celaphus_00014611</name>
</gene>
<dbReference type="Proteomes" id="UP000242450">
    <property type="component" value="Chromosome 7"/>
</dbReference>
<dbReference type="AlphaFoldDB" id="A0A212D5L8"/>
<feature type="compositionally biased region" description="Basic and acidic residues" evidence="1">
    <location>
        <begin position="114"/>
        <end position="127"/>
    </location>
</feature>
<dbReference type="GO" id="GO:0140013">
    <property type="term" value="P:meiotic nuclear division"/>
    <property type="evidence" value="ECO:0007669"/>
    <property type="project" value="TreeGrafter"/>
</dbReference>
<accession>A0A212D5L8</accession>
<proteinExistence type="predicted"/>
<protein>
    <recommendedName>
        <fullName evidence="2">Synaptonemal complex protein 2 armadillo-repeat-like domain-containing protein</fullName>
    </recommendedName>
</protein>
<feature type="domain" description="Synaptonemal complex protein 2 armadillo-repeat-like" evidence="2">
    <location>
        <begin position="1"/>
        <end position="46"/>
    </location>
</feature>
<keyword evidence="4" id="KW-1185">Reference proteome</keyword>
<sequence>MVSWFERTVGFLTMADLASDTSLKNVAEDFFDTALVRMGTISRSSSKDYDQQVALCEALCRLTMRKSREDFVPQWFEDDTIAKAFKEINDREFETTKISAVFGELEKEDPEIPSSHKIETDEAKDSTEPAEVTGAEDDHHLITVPLNNQSEPAVSTGAWAGL</sequence>
<dbReference type="GO" id="GO:0000779">
    <property type="term" value="C:condensed chromosome, centromeric region"/>
    <property type="evidence" value="ECO:0007669"/>
    <property type="project" value="TreeGrafter"/>
</dbReference>
<feature type="region of interest" description="Disordered" evidence="1">
    <location>
        <begin position="108"/>
        <end position="137"/>
    </location>
</feature>
<evidence type="ECO:0000256" key="1">
    <source>
        <dbReference type="SAM" id="MobiDB-lite"/>
    </source>
</evidence>
<dbReference type="InterPro" id="IPR041322">
    <property type="entry name" value="SYCP2_ARLD"/>
</dbReference>